<organism evidence="1 2">
    <name type="scientific">Candidatus Veblenbacteria bacterium RIFOXYC1_FULL_42_9</name>
    <dbReference type="NCBI Taxonomy" id="1802427"/>
    <lineage>
        <taxon>Bacteria</taxon>
        <taxon>Candidatus Vebleniibacteriota</taxon>
    </lineage>
</organism>
<reference evidence="1 2" key="1">
    <citation type="journal article" date="2016" name="Nat. Commun.">
        <title>Thousands of microbial genomes shed light on interconnected biogeochemical processes in an aquifer system.</title>
        <authorList>
            <person name="Anantharaman K."/>
            <person name="Brown C.T."/>
            <person name="Hug L.A."/>
            <person name="Sharon I."/>
            <person name="Castelle C.J."/>
            <person name="Probst A.J."/>
            <person name="Thomas B.C."/>
            <person name="Singh A."/>
            <person name="Wilkins M.J."/>
            <person name="Karaoz U."/>
            <person name="Brodie E.L."/>
            <person name="Williams K.H."/>
            <person name="Hubbard S.S."/>
            <person name="Banfield J.F."/>
        </authorList>
    </citation>
    <scope>NUCLEOTIDE SEQUENCE [LARGE SCALE GENOMIC DNA]</scope>
</reference>
<evidence type="ECO:0000313" key="1">
    <source>
        <dbReference type="EMBL" id="OHA54916.1"/>
    </source>
</evidence>
<dbReference type="EMBL" id="MHTD01000051">
    <property type="protein sequence ID" value="OHA54916.1"/>
    <property type="molecule type" value="Genomic_DNA"/>
</dbReference>
<dbReference type="AlphaFoldDB" id="A0A1G2Q2V9"/>
<sequence length="247" mass="29441">MEELKEFIKMCQKVFGRRLFMILRLGSKPYSNILNLRDEDLVLGLKKYDKKDLEGVKKIINNFKKCNFQIQILYKEDIPQDLSWYSFLNQGPHVAFEFQKAQTLFGENIFVKKVQPNPNLIRATTLMKLQQYLSEARIVFFDYDQIPDEKMYLNIKRVKMVIKDFLFFNGITDKIDFASEWDTFQHLGMIKFAEEEISLVSQLLSHRPDQITTSLSKRERIILLKRIISIIYRVYSHMSKLVSKERF</sequence>
<evidence type="ECO:0000313" key="2">
    <source>
        <dbReference type="Proteomes" id="UP000178199"/>
    </source>
</evidence>
<protein>
    <submittedName>
        <fullName evidence="1">Uncharacterized protein</fullName>
    </submittedName>
</protein>
<accession>A0A1G2Q2V9</accession>
<comment type="caution">
    <text evidence="1">The sequence shown here is derived from an EMBL/GenBank/DDBJ whole genome shotgun (WGS) entry which is preliminary data.</text>
</comment>
<name>A0A1G2Q2V9_9BACT</name>
<gene>
    <name evidence="1" type="ORF">A2429_01270</name>
</gene>
<dbReference type="Proteomes" id="UP000178199">
    <property type="component" value="Unassembled WGS sequence"/>
</dbReference>
<proteinExistence type="predicted"/>